<evidence type="ECO:0000256" key="2">
    <source>
        <dbReference type="PIRSR" id="PIRSR601461-1"/>
    </source>
</evidence>
<proteinExistence type="inferred from homology"/>
<dbReference type="InterPro" id="IPR033121">
    <property type="entry name" value="PEPTIDASE_A1"/>
</dbReference>
<sequence>MKFFTIATALVAGAILSSATPTPAPKERTLIHIPIEKKGASLTKPDSDQVDFGKVYAHLGHLRTKYEKNLDSFLANTGVEHPLRVAVPARKSGAKGKGKGKGKGQVPGKGKSKGPGTGTVPLTDVHESLWTGTLAYGTPPQNIKVDFDTGSADTLVIPGAYDPHASSTSVRTEQTFSTAYGDGTNARGTVYTDVLTIGGLKAAKTAIGLSSSRFLNSTAEGGNQGISGMAFPSLATFGDAYPPFFDSLHNAGVLSSFQFAFKLGSSGSHLYLGGHDPSDIIGAPTWLSVDSAKGFWQVPATADGYKDIESVVDTGTTIIVAPFFAAWGFFRSIGVETRIHDFVLFGAYDCAKPPAVSFTFGGKRIALDKEAMSIGKDDDGACLLSVIGQETGMNAWITGDALLRNTVAIFDRTNRRVGFGTRASGPQ</sequence>
<dbReference type="GO" id="GO:0006508">
    <property type="term" value="P:proteolysis"/>
    <property type="evidence" value="ECO:0007669"/>
    <property type="project" value="InterPro"/>
</dbReference>
<dbReference type="InterPro" id="IPR021109">
    <property type="entry name" value="Peptidase_aspartic_dom_sf"/>
</dbReference>
<dbReference type="InterPro" id="IPR001461">
    <property type="entry name" value="Aspartic_peptidase_A1"/>
</dbReference>
<evidence type="ECO:0000256" key="1">
    <source>
        <dbReference type="ARBA" id="ARBA00007447"/>
    </source>
</evidence>
<reference evidence="5" key="1">
    <citation type="submission" date="2016-04" db="EMBL/GenBank/DDBJ databases">
        <authorList>
            <person name="Nguyen H.D."/>
            <person name="Kesanakurti P."/>
            <person name="Cullis J."/>
            <person name="Levesque C.A."/>
            <person name="Hambleton S."/>
        </authorList>
    </citation>
    <scope>NUCLEOTIDE SEQUENCE</scope>
    <source>
        <strain evidence="5">DAOMC 238032</strain>
    </source>
</reference>
<dbReference type="PRINTS" id="PR00792">
    <property type="entry name" value="PEPSIN"/>
</dbReference>
<dbReference type="PANTHER" id="PTHR47966">
    <property type="entry name" value="BETA-SITE APP-CLEAVING ENZYME, ISOFORM A-RELATED"/>
    <property type="match status" value="1"/>
</dbReference>
<keyword evidence="4" id="KW-0732">Signal</keyword>
<feature type="compositionally biased region" description="Gly residues" evidence="3">
    <location>
        <begin position="103"/>
        <end position="117"/>
    </location>
</feature>
<feature type="active site" evidence="2">
    <location>
        <position position="313"/>
    </location>
</feature>
<dbReference type="GO" id="GO:0004190">
    <property type="term" value="F:aspartic-type endopeptidase activity"/>
    <property type="evidence" value="ECO:0007669"/>
    <property type="project" value="InterPro"/>
</dbReference>
<dbReference type="PROSITE" id="PS51767">
    <property type="entry name" value="PEPTIDASE_A1"/>
    <property type="match status" value="1"/>
</dbReference>
<dbReference type="Proteomes" id="UP000077671">
    <property type="component" value="Unassembled WGS sequence"/>
</dbReference>
<accession>A0A177VIA6</accession>
<feature type="chain" id="PRO_5043814337" evidence="4">
    <location>
        <begin position="20"/>
        <end position="427"/>
    </location>
</feature>
<dbReference type="CDD" id="cd05471">
    <property type="entry name" value="pepsin_like"/>
    <property type="match status" value="1"/>
</dbReference>
<protein>
    <submittedName>
        <fullName evidence="5">Uncharacterized protein</fullName>
    </submittedName>
</protein>
<dbReference type="PANTHER" id="PTHR47966:SF57">
    <property type="entry name" value="PEPTIDASE A1 DOMAIN-CONTAINING PROTEIN"/>
    <property type="match status" value="1"/>
</dbReference>
<evidence type="ECO:0000256" key="4">
    <source>
        <dbReference type="SAM" id="SignalP"/>
    </source>
</evidence>
<dbReference type="Pfam" id="PF00026">
    <property type="entry name" value="Asp"/>
    <property type="match status" value="1"/>
</dbReference>
<evidence type="ECO:0000256" key="3">
    <source>
        <dbReference type="SAM" id="MobiDB-lite"/>
    </source>
</evidence>
<organism evidence="5 6">
    <name type="scientific">Tilletia caries</name>
    <name type="common">wheat bunt fungus</name>
    <dbReference type="NCBI Taxonomy" id="13290"/>
    <lineage>
        <taxon>Eukaryota</taxon>
        <taxon>Fungi</taxon>
        <taxon>Dikarya</taxon>
        <taxon>Basidiomycota</taxon>
        <taxon>Ustilaginomycotina</taxon>
        <taxon>Exobasidiomycetes</taxon>
        <taxon>Tilletiales</taxon>
        <taxon>Tilletiaceae</taxon>
        <taxon>Tilletia</taxon>
    </lineage>
</organism>
<gene>
    <name evidence="5" type="ORF">A4X03_0g931</name>
</gene>
<dbReference type="AlphaFoldDB" id="A0A177VIA6"/>
<feature type="active site" evidence="2">
    <location>
        <position position="148"/>
    </location>
</feature>
<feature type="signal peptide" evidence="4">
    <location>
        <begin position="1"/>
        <end position="19"/>
    </location>
</feature>
<reference evidence="5" key="2">
    <citation type="journal article" date="2019" name="IMA Fungus">
        <title>Genome sequencing and comparison of five Tilletia species to identify candidate genes for the detection of regulated species infecting wheat.</title>
        <authorList>
            <person name="Nguyen H.D.T."/>
            <person name="Sultana T."/>
            <person name="Kesanakurti P."/>
            <person name="Hambleton S."/>
        </authorList>
    </citation>
    <scope>NUCLEOTIDE SEQUENCE</scope>
    <source>
        <strain evidence="5">DAOMC 238032</strain>
    </source>
</reference>
<dbReference type="InterPro" id="IPR034164">
    <property type="entry name" value="Pepsin-like_dom"/>
</dbReference>
<feature type="compositionally biased region" description="Basic residues" evidence="3">
    <location>
        <begin position="92"/>
        <end position="102"/>
    </location>
</feature>
<evidence type="ECO:0000313" key="5">
    <source>
        <dbReference type="EMBL" id="KAE8264451.1"/>
    </source>
</evidence>
<dbReference type="SUPFAM" id="SSF50630">
    <property type="entry name" value="Acid proteases"/>
    <property type="match status" value="1"/>
</dbReference>
<comment type="caution">
    <text evidence="5">The sequence shown here is derived from an EMBL/GenBank/DDBJ whole genome shotgun (WGS) entry which is preliminary data.</text>
</comment>
<dbReference type="EMBL" id="LWDD02000066">
    <property type="protein sequence ID" value="KAE8264451.1"/>
    <property type="molecule type" value="Genomic_DNA"/>
</dbReference>
<evidence type="ECO:0000313" key="6">
    <source>
        <dbReference type="Proteomes" id="UP000077671"/>
    </source>
</evidence>
<dbReference type="Gene3D" id="2.40.70.10">
    <property type="entry name" value="Acid Proteases"/>
    <property type="match status" value="2"/>
</dbReference>
<name>A0A177VIA6_9BASI</name>
<comment type="similarity">
    <text evidence="1">Belongs to the peptidase A1 family.</text>
</comment>
<feature type="region of interest" description="Disordered" evidence="3">
    <location>
        <begin position="89"/>
        <end position="121"/>
    </location>
</feature>